<accession>A0A1Y5E219</accession>
<evidence type="ECO:0000313" key="2">
    <source>
        <dbReference type="Proteomes" id="UP000243053"/>
    </source>
</evidence>
<name>A0A1Y5E219_COLPS</name>
<evidence type="ECO:0000313" key="1">
    <source>
        <dbReference type="EMBL" id="OUR76812.1"/>
    </source>
</evidence>
<dbReference type="EMBL" id="MAAF01000096">
    <property type="protein sequence ID" value="OUR76812.1"/>
    <property type="molecule type" value="Genomic_DNA"/>
</dbReference>
<gene>
    <name evidence="1" type="ORF">A9Q75_16065</name>
</gene>
<dbReference type="Proteomes" id="UP000243053">
    <property type="component" value="Unassembled WGS sequence"/>
</dbReference>
<protein>
    <submittedName>
        <fullName evidence="1">Uncharacterized protein</fullName>
    </submittedName>
</protein>
<organism evidence="1 2">
    <name type="scientific">Colwellia psychrerythraea</name>
    <name type="common">Vibrio psychroerythus</name>
    <dbReference type="NCBI Taxonomy" id="28229"/>
    <lineage>
        <taxon>Bacteria</taxon>
        <taxon>Pseudomonadati</taxon>
        <taxon>Pseudomonadota</taxon>
        <taxon>Gammaproteobacteria</taxon>
        <taxon>Alteromonadales</taxon>
        <taxon>Colwelliaceae</taxon>
        <taxon>Colwellia</taxon>
    </lineage>
</organism>
<dbReference type="AlphaFoldDB" id="A0A1Y5E219"/>
<proteinExistence type="predicted"/>
<comment type="caution">
    <text evidence="1">The sequence shown here is derived from an EMBL/GenBank/DDBJ whole genome shotgun (WGS) entry which is preliminary data.</text>
</comment>
<sequence>MSWKCQNCNTTIDDDEFEVCWSCNCEKGKSAPDSKSSHSAPDCIRCQASLTFIGTKNFHEGTRWGVLGELGEFFVNKENLDMYACKSCGKVEFFIAGFNKC</sequence>
<reference evidence="2" key="1">
    <citation type="journal article" date="2017" name="Proc. Natl. Acad. Sci. U.S.A.">
        <title>Simulation of Deepwater Horizon oil plume reveals substrate specialization within a complex community of hydrocarbon degraders.</title>
        <authorList>
            <person name="Hu P."/>
            <person name="Dubinsky E.A."/>
            <person name="Probst A.J."/>
            <person name="Wang J."/>
            <person name="Sieber C.M.K."/>
            <person name="Tom L.M."/>
            <person name="Gardinali P."/>
            <person name="Banfield J.F."/>
            <person name="Atlas R.M."/>
            <person name="Andersen G.L."/>
        </authorList>
    </citation>
    <scope>NUCLEOTIDE SEQUENCE [LARGE SCALE GENOMIC DNA]</scope>
</reference>